<dbReference type="InterPro" id="IPR010722">
    <property type="entry name" value="BATS_dom"/>
</dbReference>
<dbReference type="PROSITE" id="PS51918">
    <property type="entry name" value="RADICAL_SAM"/>
    <property type="match status" value="1"/>
</dbReference>
<dbReference type="STRING" id="869211.Spith_0487"/>
<dbReference type="PANTHER" id="PTHR43726">
    <property type="entry name" value="3-METHYLORNITHINE SYNTHASE"/>
    <property type="match status" value="1"/>
</dbReference>
<evidence type="ECO:0000259" key="8">
    <source>
        <dbReference type="PROSITE" id="PS51918"/>
    </source>
</evidence>
<evidence type="ECO:0000256" key="4">
    <source>
        <dbReference type="ARBA" id="ARBA00022723"/>
    </source>
</evidence>
<name>G0GF68_WINT7</name>
<dbReference type="PANTHER" id="PTHR43726:SF1">
    <property type="entry name" value="BIOTIN SYNTHASE"/>
    <property type="match status" value="1"/>
</dbReference>
<feature type="domain" description="Radical SAM core" evidence="8">
    <location>
        <begin position="52"/>
        <end position="273"/>
    </location>
</feature>
<proteinExistence type="predicted"/>
<dbReference type="SFLD" id="SFLDG01280">
    <property type="entry name" value="HydE/PylB-like"/>
    <property type="match status" value="1"/>
</dbReference>
<dbReference type="SFLD" id="SFLDS00029">
    <property type="entry name" value="Radical_SAM"/>
    <property type="match status" value="2"/>
</dbReference>
<keyword evidence="2" id="KW-0004">4Fe-4S</keyword>
<dbReference type="InterPro" id="IPR007197">
    <property type="entry name" value="rSAM"/>
</dbReference>
<evidence type="ECO:0000313" key="10">
    <source>
        <dbReference type="Proteomes" id="UP000007254"/>
    </source>
</evidence>
<dbReference type="Pfam" id="PF04055">
    <property type="entry name" value="Radical_SAM"/>
    <property type="match status" value="1"/>
</dbReference>
<accession>G0GF68</accession>
<dbReference type="KEGG" id="stq:Spith_0487"/>
<dbReference type="InterPro" id="IPR034422">
    <property type="entry name" value="HydE/PylB-like"/>
</dbReference>
<protein>
    <submittedName>
        <fullName evidence="9">Radical SAM domain protein</fullName>
    </submittedName>
</protein>
<dbReference type="AlphaFoldDB" id="G0GF68"/>
<dbReference type="NCBIfam" id="TIGR03956">
    <property type="entry name" value="rSAM_HydE"/>
    <property type="match status" value="1"/>
</dbReference>
<dbReference type="SMART" id="SM00876">
    <property type="entry name" value="BATS"/>
    <property type="match status" value="1"/>
</dbReference>
<evidence type="ECO:0000256" key="2">
    <source>
        <dbReference type="ARBA" id="ARBA00022485"/>
    </source>
</evidence>
<dbReference type="SMART" id="SM00729">
    <property type="entry name" value="Elp3"/>
    <property type="match status" value="1"/>
</dbReference>
<organism evidence="9 10">
    <name type="scientific">Winmispira thermophila (strain ATCC 700085 / DSM 6578 / Z-1203)</name>
    <name type="common">Spirochaeta thermophila</name>
    <dbReference type="NCBI Taxonomy" id="869211"/>
    <lineage>
        <taxon>Bacteria</taxon>
        <taxon>Pseudomonadati</taxon>
        <taxon>Spirochaetota</taxon>
        <taxon>Spirochaetia</taxon>
        <taxon>Winmispirales</taxon>
        <taxon>Winmispiraceae</taxon>
        <taxon>Winmispira</taxon>
    </lineage>
</organism>
<dbReference type="EMBL" id="CP002903">
    <property type="protein sequence ID" value="AEJ60767.1"/>
    <property type="molecule type" value="Genomic_DNA"/>
</dbReference>
<dbReference type="OrthoDB" id="9775764at2"/>
<dbReference type="InterPro" id="IPR024021">
    <property type="entry name" value="FeFe-hyd_HydE_rSAM"/>
</dbReference>
<dbReference type="GO" id="GO:0044272">
    <property type="term" value="P:sulfur compound biosynthetic process"/>
    <property type="evidence" value="ECO:0007669"/>
    <property type="project" value="UniProtKB-ARBA"/>
</dbReference>
<evidence type="ECO:0000256" key="1">
    <source>
        <dbReference type="ARBA" id="ARBA00001966"/>
    </source>
</evidence>
<evidence type="ECO:0000313" key="9">
    <source>
        <dbReference type="EMBL" id="AEJ60767.1"/>
    </source>
</evidence>
<dbReference type="SFLD" id="SFLDF00348">
    <property type="entry name" value="FeFe_hydrogenase_maturase_(Hyd"/>
    <property type="match status" value="1"/>
</dbReference>
<dbReference type="InterPro" id="IPR013785">
    <property type="entry name" value="Aldolase_TIM"/>
</dbReference>
<dbReference type="HOGENOM" id="CLU_033172_0_1_12"/>
<keyword evidence="4" id="KW-0479">Metal-binding</keyword>
<comment type="cofactor">
    <cofactor evidence="1">
        <name>[4Fe-4S] cluster</name>
        <dbReference type="ChEBI" id="CHEBI:49883"/>
    </cofactor>
</comment>
<dbReference type="Gene3D" id="3.20.20.70">
    <property type="entry name" value="Aldolase class I"/>
    <property type="match status" value="1"/>
</dbReference>
<dbReference type="RefSeq" id="WP_014624165.1">
    <property type="nucleotide sequence ID" value="NC_017583.1"/>
</dbReference>
<reference evidence="9 10" key="1">
    <citation type="submission" date="2011-06" db="EMBL/GenBank/DDBJ databases">
        <title>The complete genome of Spirochaeta thermophila DSM 6578.</title>
        <authorList>
            <consortium name="US DOE Joint Genome Institute (JGI-PGF)"/>
            <person name="Lucas S."/>
            <person name="Lapidus A."/>
            <person name="Bruce D."/>
            <person name="Goodwin L."/>
            <person name="Pitluck S."/>
            <person name="Peters L."/>
            <person name="Kyrpides N."/>
            <person name="Mavromatis K."/>
            <person name="Ivanova N."/>
            <person name="Mikailova N."/>
            <person name="Pagani I."/>
            <person name="Chertkov O."/>
            <person name="Detter J.C."/>
            <person name="Tapia R."/>
            <person name="Han C."/>
            <person name="Land M."/>
            <person name="Hauser L."/>
            <person name="Markowitz V."/>
            <person name="Cheng J.-F."/>
            <person name="Hugenholtz P."/>
            <person name="Woyke T."/>
            <person name="Wu D."/>
            <person name="Spring S."/>
            <person name="Merkhoffer B."/>
            <person name="Schneider S."/>
            <person name="Klenk H.-P."/>
            <person name="Eisen J.A."/>
        </authorList>
    </citation>
    <scope>NUCLEOTIDE SEQUENCE [LARGE SCALE GENOMIC DNA]</scope>
    <source>
        <strain evidence="10">ATCC 700085 / DSM 6578 / Z-1203</strain>
    </source>
</reference>
<keyword evidence="5" id="KW-0408">Iron</keyword>
<sequence length="363" mass="41223">MRKVEAPAVAEARLFAPEDEAHCRRTIEEWWRMPLEDLVSRADRVCRTVYGDGVYLRGLLEFSNYCRMDCLYCGIRRSNRNVHRYRLDEEVILQVVRTAFARGFRTFVLQSGEDPAWPAGRLARLVERIKEQTRGEAAVTLSCGLMTREEYRLLREAGADRYLMRFETADPDLHLRLRGVALERRIEGLVYLRELGYEVGSGFMVGLPGETDETMVENLLLCRRLDLDMVGIGPFIPHPETPLADAPQIPLDRTIRAVAILRLLLPGANLPGTTAAGSLEPDGRERMLASGGNVLMPNITPVQHKKDYLLYPGKICLDEDGFHCVGCLTMRVATVGKRIDWEKGTSRQYLWRQHGAEETVHRA</sequence>
<dbReference type="InterPro" id="IPR006638">
    <property type="entry name" value="Elp3/MiaA/NifB-like_rSAM"/>
</dbReference>
<comment type="cofactor">
    <cofactor evidence="7">
        <name>[2Fe-2S] cluster</name>
        <dbReference type="ChEBI" id="CHEBI:190135"/>
    </cofactor>
</comment>
<dbReference type="GO" id="GO:0042364">
    <property type="term" value="P:water-soluble vitamin biosynthetic process"/>
    <property type="evidence" value="ECO:0007669"/>
    <property type="project" value="UniProtKB-ARBA"/>
</dbReference>
<dbReference type="GO" id="GO:0016740">
    <property type="term" value="F:transferase activity"/>
    <property type="evidence" value="ECO:0007669"/>
    <property type="project" value="TreeGrafter"/>
</dbReference>
<keyword evidence="10" id="KW-1185">Reference proteome</keyword>
<gene>
    <name evidence="9" type="ordered locus">Spith_0487</name>
</gene>
<dbReference type="SUPFAM" id="SSF102114">
    <property type="entry name" value="Radical SAM enzymes"/>
    <property type="match status" value="1"/>
</dbReference>
<evidence type="ECO:0000256" key="5">
    <source>
        <dbReference type="ARBA" id="ARBA00023004"/>
    </source>
</evidence>
<dbReference type="InterPro" id="IPR058240">
    <property type="entry name" value="rSAM_sf"/>
</dbReference>
<dbReference type="SFLD" id="SFLDG01082">
    <property type="entry name" value="B12-binding_domain_containing"/>
    <property type="match status" value="1"/>
</dbReference>
<dbReference type="CDD" id="cd01335">
    <property type="entry name" value="Radical_SAM"/>
    <property type="match status" value="1"/>
</dbReference>
<dbReference type="SFLD" id="SFLDG01060">
    <property type="entry name" value="BATS_domain_containing"/>
    <property type="match status" value="1"/>
</dbReference>
<dbReference type="GO" id="GO:0051539">
    <property type="term" value="F:4 iron, 4 sulfur cluster binding"/>
    <property type="evidence" value="ECO:0007669"/>
    <property type="project" value="UniProtKB-KW"/>
</dbReference>
<evidence type="ECO:0000256" key="6">
    <source>
        <dbReference type="ARBA" id="ARBA00023014"/>
    </source>
</evidence>
<dbReference type="GO" id="GO:0046872">
    <property type="term" value="F:metal ion binding"/>
    <property type="evidence" value="ECO:0007669"/>
    <property type="project" value="UniProtKB-KW"/>
</dbReference>
<evidence type="ECO:0000256" key="3">
    <source>
        <dbReference type="ARBA" id="ARBA00022691"/>
    </source>
</evidence>
<dbReference type="Proteomes" id="UP000007254">
    <property type="component" value="Chromosome"/>
</dbReference>
<evidence type="ECO:0000256" key="7">
    <source>
        <dbReference type="ARBA" id="ARBA00034078"/>
    </source>
</evidence>
<keyword evidence="3" id="KW-0949">S-adenosyl-L-methionine</keyword>
<keyword evidence="6" id="KW-0411">Iron-sulfur</keyword>